<proteinExistence type="inferred from homology"/>
<dbReference type="InterPro" id="IPR010291">
    <property type="entry name" value="Ion_channel_UNC-93"/>
</dbReference>
<dbReference type="GO" id="GO:0016020">
    <property type="term" value="C:membrane"/>
    <property type="evidence" value="ECO:0007669"/>
    <property type="project" value="UniProtKB-SubCell"/>
</dbReference>
<feature type="transmembrane region" description="Helical" evidence="7">
    <location>
        <begin position="363"/>
        <end position="383"/>
    </location>
</feature>
<dbReference type="InterPro" id="IPR036259">
    <property type="entry name" value="MFS_trans_sf"/>
</dbReference>
<comment type="subcellular location">
    <subcellularLocation>
        <location evidence="1">Membrane</location>
        <topology evidence="1">Multi-pass membrane protein</topology>
    </subcellularLocation>
</comment>
<evidence type="ECO:0000256" key="4">
    <source>
        <dbReference type="ARBA" id="ARBA00022989"/>
    </source>
</evidence>
<dbReference type="PANTHER" id="PTHR19444:SF13">
    <property type="entry name" value="PROTEIN UNC-93 HOMOLOG A"/>
    <property type="match status" value="1"/>
</dbReference>
<feature type="transmembrane region" description="Helical" evidence="7">
    <location>
        <begin position="106"/>
        <end position="127"/>
    </location>
</feature>
<evidence type="ECO:0000256" key="1">
    <source>
        <dbReference type="ARBA" id="ARBA00004141"/>
    </source>
</evidence>
<reference evidence="8" key="1">
    <citation type="journal article" date="2023" name="Mol. Biol. Evol.">
        <title>Third-Generation Sequencing Reveals the Adaptive Role of the Epigenome in Three Deep-Sea Polychaetes.</title>
        <authorList>
            <person name="Perez M."/>
            <person name="Aroh O."/>
            <person name="Sun Y."/>
            <person name="Lan Y."/>
            <person name="Juniper S.K."/>
            <person name="Young C.R."/>
            <person name="Angers B."/>
            <person name="Qian P.Y."/>
        </authorList>
    </citation>
    <scope>NUCLEOTIDE SEQUENCE</scope>
    <source>
        <strain evidence="8">P08H-3</strain>
    </source>
</reference>
<evidence type="ECO:0008006" key="10">
    <source>
        <dbReference type="Google" id="ProtNLM"/>
    </source>
</evidence>
<dbReference type="InterPro" id="IPR051951">
    <property type="entry name" value="UNC-93_regulatory"/>
</dbReference>
<keyword evidence="4 7" id="KW-1133">Transmembrane helix</keyword>
<dbReference type="Pfam" id="PF05978">
    <property type="entry name" value="UNC-93"/>
    <property type="match status" value="1"/>
</dbReference>
<feature type="region of interest" description="Disordered" evidence="6">
    <location>
        <begin position="1"/>
        <end position="21"/>
    </location>
</feature>
<dbReference type="Gene3D" id="1.20.1250.20">
    <property type="entry name" value="MFS general substrate transporter like domains"/>
    <property type="match status" value="2"/>
</dbReference>
<comment type="similarity">
    <text evidence="2">Belongs to the unc-93 family.</text>
</comment>
<evidence type="ECO:0000313" key="9">
    <source>
        <dbReference type="Proteomes" id="UP001208570"/>
    </source>
</evidence>
<dbReference type="SUPFAM" id="SSF103473">
    <property type="entry name" value="MFS general substrate transporter"/>
    <property type="match status" value="1"/>
</dbReference>
<name>A0AAD9JKP8_9ANNE</name>
<feature type="transmembrane region" description="Helical" evidence="7">
    <location>
        <begin position="174"/>
        <end position="197"/>
    </location>
</feature>
<evidence type="ECO:0000256" key="5">
    <source>
        <dbReference type="ARBA" id="ARBA00023136"/>
    </source>
</evidence>
<feature type="transmembrane region" description="Helical" evidence="7">
    <location>
        <begin position="133"/>
        <end position="153"/>
    </location>
</feature>
<feature type="transmembrane region" description="Helical" evidence="7">
    <location>
        <begin position="242"/>
        <end position="264"/>
    </location>
</feature>
<feature type="transmembrane region" description="Helical" evidence="7">
    <location>
        <begin position="74"/>
        <end position="94"/>
    </location>
</feature>
<sequence length="518" mass="57266">MDPADTTNSTPPPDGATLAPSLDDDIGTFSEKAKAKERRRILKNIILISFAFLCVFTAFQGLSRLQSSLLRTDGMGVITLSVLYATLVVSCLLIPKLLISAIGHKWTIPLSFSGYIIWMAANGYATWYTMVPASIMVGICAAPLWTAQCSYFTKIAGRYAALSGEAEHVVVTRFFGIFFMFFQFSGITGSIITATILKPKTIPGENETLNSEQIREFCGVNDCPQNNVSYNTNLEQPSSGTVWTMLGVFIGIAVLAVLLVIVAVDKLPLSMREDRKKAKQEVCKSLINTVIHLKKPNQCILIPLTMYSGFEQAFYSAEWTGSFVSCGIGIWKVGLVTLSFGVVNTVVSMAGGHIVKYIGRLPVLTVGMLVDLAIQLTLILWPLDKDKEYFFYIISGLWGLTDGIWQTQINALYGSIFSDTSEAAFSNYRMWESFGFIIPFAYSGFICTNFKVYILLCVLLVGMMGYYIVEWRHRQEQKLTTDAGKPGVDMTNTNTDTIKNGVKSNPIFVEDDSISTRM</sequence>
<protein>
    <recommendedName>
        <fullName evidence="10">UNC93-like protein</fullName>
    </recommendedName>
</protein>
<gene>
    <name evidence="8" type="ORF">LSH36_256g04070</name>
</gene>
<evidence type="ECO:0000256" key="7">
    <source>
        <dbReference type="SAM" id="Phobius"/>
    </source>
</evidence>
<accession>A0AAD9JKP8</accession>
<evidence type="ECO:0000256" key="6">
    <source>
        <dbReference type="SAM" id="MobiDB-lite"/>
    </source>
</evidence>
<dbReference type="AlphaFoldDB" id="A0AAD9JKP8"/>
<keyword evidence="5 7" id="KW-0472">Membrane</keyword>
<keyword evidence="3 7" id="KW-0812">Transmembrane</keyword>
<organism evidence="8 9">
    <name type="scientific">Paralvinella palmiformis</name>
    <dbReference type="NCBI Taxonomy" id="53620"/>
    <lineage>
        <taxon>Eukaryota</taxon>
        <taxon>Metazoa</taxon>
        <taxon>Spiralia</taxon>
        <taxon>Lophotrochozoa</taxon>
        <taxon>Annelida</taxon>
        <taxon>Polychaeta</taxon>
        <taxon>Sedentaria</taxon>
        <taxon>Canalipalpata</taxon>
        <taxon>Terebellida</taxon>
        <taxon>Terebelliformia</taxon>
        <taxon>Alvinellidae</taxon>
        <taxon>Paralvinella</taxon>
    </lineage>
</organism>
<dbReference type="PANTHER" id="PTHR19444">
    <property type="entry name" value="UNC-93 RELATED"/>
    <property type="match status" value="1"/>
</dbReference>
<dbReference type="Proteomes" id="UP001208570">
    <property type="component" value="Unassembled WGS sequence"/>
</dbReference>
<feature type="transmembrane region" description="Helical" evidence="7">
    <location>
        <begin position="389"/>
        <end position="407"/>
    </location>
</feature>
<dbReference type="EMBL" id="JAODUP010000256">
    <property type="protein sequence ID" value="KAK2154829.1"/>
    <property type="molecule type" value="Genomic_DNA"/>
</dbReference>
<feature type="transmembrane region" description="Helical" evidence="7">
    <location>
        <begin position="452"/>
        <end position="469"/>
    </location>
</feature>
<evidence type="ECO:0000313" key="8">
    <source>
        <dbReference type="EMBL" id="KAK2154829.1"/>
    </source>
</evidence>
<comment type="caution">
    <text evidence="8">The sequence shown here is derived from an EMBL/GenBank/DDBJ whole genome shotgun (WGS) entry which is preliminary data.</text>
</comment>
<keyword evidence="9" id="KW-1185">Reference proteome</keyword>
<feature type="transmembrane region" description="Helical" evidence="7">
    <location>
        <begin position="41"/>
        <end position="62"/>
    </location>
</feature>
<evidence type="ECO:0000256" key="3">
    <source>
        <dbReference type="ARBA" id="ARBA00022692"/>
    </source>
</evidence>
<evidence type="ECO:0000256" key="2">
    <source>
        <dbReference type="ARBA" id="ARBA00009172"/>
    </source>
</evidence>